<dbReference type="Pfam" id="PF12146">
    <property type="entry name" value="Hydrolase_4"/>
    <property type="match status" value="1"/>
</dbReference>
<feature type="transmembrane region" description="Helical" evidence="2">
    <location>
        <begin position="380"/>
        <end position="396"/>
    </location>
</feature>
<feature type="transmembrane region" description="Helical" evidence="2">
    <location>
        <begin position="408"/>
        <end position="427"/>
    </location>
</feature>
<dbReference type="InterPro" id="IPR050261">
    <property type="entry name" value="FrsA_esterase"/>
</dbReference>
<evidence type="ECO:0000259" key="3">
    <source>
        <dbReference type="Pfam" id="PF12146"/>
    </source>
</evidence>
<feature type="transmembrane region" description="Helical" evidence="2">
    <location>
        <begin position="459"/>
        <end position="481"/>
    </location>
</feature>
<feature type="transmembrane region" description="Helical" evidence="2">
    <location>
        <begin position="316"/>
        <end position="335"/>
    </location>
</feature>
<dbReference type="InterPro" id="IPR029058">
    <property type="entry name" value="AB_hydrolase_fold"/>
</dbReference>
<evidence type="ECO:0000313" key="5">
    <source>
        <dbReference type="Proteomes" id="UP000598996"/>
    </source>
</evidence>
<dbReference type="Gene3D" id="3.40.50.1820">
    <property type="entry name" value="alpha/beta hydrolase"/>
    <property type="match status" value="1"/>
</dbReference>
<comment type="similarity">
    <text evidence="1">Belongs to the AB hydrolase superfamily.</text>
</comment>
<dbReference type="SUPFAM" id="SSF53474">
    <property type="entry name" value="alpha/beta-Hydrolases"/>
    <property type="match status" value="1"/>
</dbReference>
<dbReference type="RefSeq" id="WP_202995547.1">
    <property type="nucleotide sequence ID" value="NZ_JAENHO010000009.1"/>
</dbReference>
<sequence>MLFVRRWLPLLLAVVAVVTGGLLLSRFPAADHVVVDGVPLDVMRPAGSPPGPGVVVAHGYAGSAKLMRQFGDTLVARGYTVVLPDFDGHGANTRTPVDLQHDLDVAVTHLRSLPGVDSSRIALVGHSMGATAVTTYAVAHPDIAATVALSLPGSGMVTPTQPARLLMLVGQLEFPGFHQTVTRALEGAGSDRRSATVPATEHISILYASRAHRLTADWIDAAFGRTPPTTDLPSPLRRLASAGVLMLGLLAGFSYVVRLLLGRPAREPGRSSTYLVAAARLPGRLPPYLLVAAVSAGAALIAVLVAPLLPTTRLELGGYAGGFVALMGLAMLAFLRRARSPHGGVRPLLAALLLIPYAAAAIAVPLQLGFTHAVPVGRRWWLLLVVWLGFALLAYASDLLSGSVRGDLIVAAIAVCALTAASVVGLASGFLILVVPLLAVLTVIQAGLSAVLRGSGAPSWLLALTGSILVAWPIATTLPIAL</sequence>
<gene>
    <name evidence="4" type="ORF">JKJ07_31760</name>
</gene>
<proteinExistence type="inferred from homology"/>
<accession>A0ABS1VWU1</accession>
<keyword evidence="2" id="KW-0472">Membrane</keyword>
<evidence type="ECO:0000313" key="4">
    <source>
        <dbReference type="EMBL" id="MBL7258898.1"/>
    </source>
</evidence>
<dbReference type="InterPro" id="IPR022742">
    <property type="entry name" value="Hydrolase_4"/>
</dbReference>
<evidence type="ECO:0000256" key="1">
    <source>
        <dbReference type="ARBA" id="ARBA00008645"/>
    </source>
</evidence>
<feature type="transmembrane region" description="Helical" evidence="2">
    <location>
        <begin position="239"/>
        <end position="261"/>
    </location>
</feature>
<reference evidence="4 5" key="1">
    <citation type="submission" date="2021-01" db="EMBL/GenBank/DDBJ databases">
        <title>Actinoplanes sp. nov. LDG1-01 isolated from lichen.</title>
        <authorList>
            <person name="Saeng-In P."/>
            <person name="Phongsopitanun W."/>
            <person name="Kanchanasin P."/>
            <person name="Yuki M."/>
            <person name="Kudo T."/>
            <person name="Ohkuma M."/>
            <person name="Tanasupawat S."/>
        </authorList>
    </citation>
    <scope>NUCLEOTIDE SEQUENCE [LARGE SCALE GENOMIC DNA]</scope>
    <source>
        <strain evidence="4 5">LDG1-01</strain>
    </source>
</reference>
<feature type="transmembrane region" description="Helical" evidence="2">
    <location>
        <begin position="288"/>
        <end position="310"/>
    </location>
</feature>
<keyword evidence="5" id="KW-1185">Reference proteome</keyword>
<feature type="transmembrane region" description="Helical" evidence="2">
    <location>
        <begin position="347"/>
        <end position="368"/>
    </location>
</feature>
<keyword evidence="2" id="KW-0812">Transmembrane</keyword>
<keyword evidence="4" id="KW-0378">Hydrolase</keyword>
<feature type="domain" description="Serine aminopeptidase S33" evidence="3">
    <location>
        <begin position="54"/>
        <end position="159"/>
    </location>
</feature>
<dbReference type="PANTHER" id="PTHR22946">
    <property type="entry name" value="DIENELACTONE HYDROLASE DOMAIN-CONTAINING PROTEIN-RELATED"/>
    <property type="match status" value="1"/>
</dbReference>
<keyword evidence="2" id="KW-1133">Transmembrane helix</keyword>
<organism evidence="4 5">
    <name type="scientific">Paractinoplanes lichenicola</name>
    <dbReference type="NCBI Taxonomy" id="2802976"/>
    <lineage>
        <taxon>Bacteria</taxon>
        <taxon>Bacillati</taxon>
        <taxon>Actinomycetota</taxon>
        <taxon>Actinomycetes</taxon>
        <taxon>Micromonosporales</taxon>
        <taxon>Micromonosporaceae</taxon>
        <taxon>Paractinoplanes</taxon>
    </lineage>
</organism>
<comment type="caution">
    <text evidence="4">The sequence shown here is derived from an EMBL/GenBank/DDBJ whole genome shotgun (WGS) entry which is preliminary data.</text>
</comment>
<dbReference type="Proteomes" id="UP000598996">
    <property type="component" value="Unassembled WGS sequence"/>
</dbReference>
<feature type="transmembrane region" description="Helical" evidence="2">
    <location>
        <begin position="433"/>
        <end position="452"/>
    </location>
</feature>
<protein>
    <submittedName>
        <fullName evidence="4">Alpha/beta fold hydrolase</fullName>
    </submittedName>
</protein>
<dbReference type="GO" id="GO:0016787">
    <property type="term" value="F:hydrolase activity"/>
    <property type="evidence" value="ECO:0007669"/>
    <property type="project" value="UniProtKB-KW"/>
</dbReference>
<evidence type="ECO:0000256" key="2">
    <source>
        <dbReference type="SAM" id="Phobius"/>
    </source>
</evidence>
<dbReference type="EMBL" id="JAENHO010000009">
    <property type="protein sequence ID" value="MBL7258898.1"/>
    <property type="molecule type" value="Genomic_DNA"/>
</dbReference>
<name>A0ABS1VWU1_9ACTN</name>